<accession>A0A133ULV3</accession>
<evidence type="ECO:0000259" key="1">
    <source>
        <dbReference type="SMART" id="SM00966"/>
    </source>
</evidence>
<protein>
    <recommendedName>
        <fullName evidence="1">SpoVT-AbrB domain-containing protein</fullName>
    </recommendedName>
</protein>
<evidence type="ECO:0000313" key="2">
    <source>
        <dbReference type="EMBL" id="KXA95205.1"/>
    </source>
</evidence>
<dbReference type="SMART" id="SM00966">
    <property type="entry name" value="SpoVT_AbrB"/>
    <property type="match status" value="1"/>
</dbReference>
<name>A0A133ULV3_9EURY</name>
<dbReference type="Gene3D" id="2.10.260.10">
    <property type="match status" value="1"/>
</dbReference>
<sequence>MGRNMEKESPKEDLYIKRNPSNGQISYDLRECWYESESGGMKENYLGKAKLSDIVNPKLRSFNFRLFCEIVREKIERLITNEQFLKLHEEWSLDEDEWKKASERVHDDLPLVLATVLRKFDDKKQLDVLRRSFECAIHDMGWEEEIAKGQSLPSRNKWNINALSDKIPKAFPEIDLPSEPSMKDLVSVVEESKLFSSLSTPPPPGINGTLGEVEVGKKGRITIPQKVREKWNMQKGDKIPIRATPSGIELALAKNKFYSPTGDIKNPRGEFHEMTRFLNSLYFHLLKESELGPRRIREVKGDIEQWVGAYDQLSEEDKALLYSTFHKCLPVRLMLQFSEEIGRSLGGEKPNDNISKEALKNLLEKLSSSSYLPGAFIKKGGEVGG</sequence>
<organism evidence="2 3">
    <name type="scientific">candidate division MSBL1 archaeon SCGC-AAA259E19</name>
    <dbReference type="NCBI Taxonomy" id="1698264"/>
    <lineage>
        <taxon>Archaea</taxon>
        <taxon>Methanobacteriati</taxon>
        <taxon>Methanobacteriota</taxon>
        <taxon>candidate division MSBL1</taxon>
    </lineage>
</organism>
<dbReference type="NCBIfam" id="TIGR01439">
    <property type="entry name" value="lp_hng_hel_AbrB"/>
    <property type="match status" value="1"/>
</dbReference>
<dbReference type="AlphaFoldDB" id="A0A133ULV3"/>
<dbReference type="InterPro" id="IPR007159">
    <property type="entry name" value="SpoVT-AbrB_dom"/>
</dbReference>
<evidence type="ECO:0000313" key="3">
    <source>
        <dbReference type="Proteomes" id="UP000070284"/>
    </source>
</evidence>
<dbReference type="InterPro" id="IPR037914">
    <property type="entry name" value="SpoVT-AbrB_sf"/>
</dbReference>
<dbReference type="GO" id="GO:0003677">
    <property type="term" value="F:DNA binding"/>
    <property type="evidence" value="ECO:0007669"/>
    <property type="project" value="InterPro"/>
</dbReference>
<comment type="caution">
    <text evidence="2">The sequence shown here is derived from an EMBL/GenBank/DDBJ whole genome shotgun (WGS) entry which is preliminary data.</text>
</comment>
<feature type="domain" description="SpoVT-AbrB" evidence="1">
    <location>
        <begin position="213"/>
        <end position="258"/>
    </location>
</feature>
<proteinExistence type="predicted"/>
<keyword evidence="3" id="KW-1185">Reference proteome</keyword>
<reference evidence="2 3" key="1">
    <citation type="journal article" date="2016" name="Sci. Rep.">
        <title>Metabolic traits of an uncultured archaeal lineage -MSBL1- from brine pools of the Red Sea.</title>
        <authorList>
            <person name="Mwirichia R."/>
            <person name="Alam I."/>
            <person name="Rashid M."/>
            <person name="Vinu M."/>
            <person name="Ba-Alawi W."/>
            <person name="Anthony Kamau A."/>
            <person name="Kamanda Ngugi D."/>
            <person name="Goker M."/>
            <person name="Klenk H.P."/>
            <person name="Bajic V."/>
            <person name="Stingl U."/>
        </authorList>
    </citation>
    <scope>NUCLEOTIDE SEQUENCE [LARGE SCALE GENOMIC DNA]</scope>
    <source>
        <strain evidence="2">SCGC-AAA259E19</strain>
    </source>
</reference>
<gene>
    <name evidence="2" type="ORF">AKJ65_02290</name>
</gene>
<dbReference type="EMBL" id="LHXO01000022">
    <property type="protein sequence ID" value="KXA95205.1"/>
    <property type="molecule type" value="Genomic_DNA"/>
</dbReference>
<dbReference type="Proteomes" id="UP000070284">
    <property type="component" value="Unassembled WGS sequence"/>
</dbReference>
<dbReference type="SUPFAM" id="SSF89447">
    <property type="entry name" value="AbrB/MazE/MraZ-like"/>
    <property type="match status" value="1"/>
</dbReference>